<sequence length="418" mass="44448">MTLSVRRGLATLGRTATIVGRLLGIRDSPVPDEWTHVTKIDPERGKDLPLCFPLYLQHTSAVEVGGSTDVTDANTEETLELVANRPRPAIQEPSGVKQITERTRSLASFMAIPEVLNGDVESLIGTLGAGVEYLDEELAPEAVESAAGWLPPWLADPLTEAAVDWILASAAFEAYIVMNPDSAAARESGVTADDLLDPRTAKRRAMAAERHLDSEIVYLEYSGTFGGTEATAILEAISEGVSRPQIWYGGGLGNREDARAVLDAGADAVVVGNVFHEIADEQRSTVRRALTALDHDADRAAIASWIDDAVDVSASSAASYLSTNLDVARPTERAREYLITTIATALALEAVRAELPADPDLAAVADAVARADPPVLDELDGVVDRDWARGLLVAALADSLGIETDRPVQHLAAPIAHS</sequence>
<dbReference type="Proteomes" id="UP000244727">
    <property type="component" value="Chromosome"/>
</dbReference>
<dbReference type="PANTHER" id="PTHR40029">
    <property type="match status" value="1"/>
</dbReference>
<dbReference type="SUPFAM" id="SSF51395">
    <property type="entry name" value="FMN-linked oxidoreductases"/>
    <property type="match status" value="1"/>
</dbReference>
<evidence type="ECO:0000313" key="10">
    <source>
        <dbReference type="EMBL" id="AWB26260.1"/>
    </source>
</evidence>
<keyword evidence="7" id="KW-0594">Phospholipid biosynthesis</keyword>
<protein>
    <recommendedName>
        <fullName evidence="1">phosphoglycerol geranylgeranyltransferase</fullName>
        <ecNumber evidence="1">2.5.1.41</ecNumber>
    </recommendedName>
</protein>
<evidence type="ECO:0000256" key="5">
    <source>
        <dbReference type="ARBA" id="ARBA00022842"/>
    </source>
</evidence>
<proteinExistence type="predicted"/>
<evidence type="ECO:0000256" key="1">
    <source>
        <dbReference type="ARBA" id="ARBA00012676"/>
    </source>
</evidence>
<evidence type="ECO:0000256" key="3">
    <source>
        <dbReference type="ARBA" id="ARBA00022679"/>
    </source>
</evidence>
<keyword evidence="5" id="KW-0460">Magnesium</keyword>
<dbReference type="GO" id="GO:0046474">
    <property type="term" value="P:glycerophospholipid biosynthetic process"/>
    <property type="evidence" value="ECO:0007669"/>
    <property type="project" value="UniProtKB-ARBA"/>
</dbReference>
<keyword evidence="11" id="KW-1185">Reference proteome</keyword>
<evidence type="ECO:0000256" key="7">
    <source>
        <dbReference type="ARBA" id="ARBA00023209"/>
    </source>
</evidence>
<dbReference type="KEGG" id="harc:HARCEL1_00260"/>
<dbReference type="GO" id="GO:0047294">
    <property type="term" value="F:phosphoglycerol geranylgeranyltransferase activity"/>
    <property type="evidence" value="ECO:0007669"/>
    <property type="project" value="UniProtKB-EC"/>
</dbReference>
<reference evidence="10 11" key="1">
    <citation type="submission" date="2018-04" db="EMBL/GenBank/DDBJ databases">
        <title>Halococcoides cellulosivorans gen. nov., sp. nov., an extremely halophilic cellulose-utilizing haloarchaeon from hypersaline lakes.</title>
        <authorList>
            <person name="Sorokin D.Y."/>
            <person name="Toshchakov S.V."/>
            <person name="Samarov N.I."/>
            <person name="Korzhenkov A."/>
            <person name="Kublanov I.V."/>
        </authorList>
    </citation>
    <scope>NUCLEOTIDE SEQUENCE [LARGE SCALE GENOMIC DNA]</scope>
    <source>
        <strain evidence="10 11">HArcel1</strain>
    </source>
</reference>
<evidence type="ECO:0000256" key="6">
    <source>
        <dbReference type="ARBA" id="ARBA00023098"/>
    </source>
</evidence>
<keyword evidence="6" id="KW-0443">Lipid metabolism</keyword>
<name>A0A2R4WXL7_9EURY</name>
<dbReference type="EMBL" id="CP028858">
    <property type="protein sequence ID" value="AWB26260.1"/>
    <property type="molecule type" value="Genomic_DNA"/>
</dbReference>
<dbReference type="Gene3D" id="3.20.20.390">
    <property type="entry name" value="FMN-linked oxidoreductases"/>
    <property type="match status" value="1"/>
</dbReference>
<comment type="catalytic activity">
    <reaction evidence="9">
        <text>sn-glycerol 1-phosphate + (2E,6E,10E)-geranylgeranyl diphosphate = sn-3-O-(geranylgeranyl)glycerol 1-phosphate + diphosphate</text>
        <dbReference type="Rhea" id="RHEA:23404"/>
        <dbReference type="ChEBI" id="CHEBI:33019"/>
        <dbReference type="ChEBI" id="CHEBI:57677"/>
        <dbReference type="ChEBI" id="CHEBI:57685"/>
        <dbReference type="ChEBI" id="CHEBI:58756"/>
        <dbReference type="EC" id="2.5.1.41"/>
    </reaction>
</comment>
<dbReference type="GO" id="GO:0120536">
    <property type="term" value="F:heptaprenylglyceryl phosphate synthase activity"/>
    <property type="evidence" value="ECO:0007669"/>
    <property type="project" value="UniProtKB-ARBA"/>
</dbReference>
<dbReference type="Pfam" id="PF01884">
    <property type="entry name" value="PcrB"/>
    <property type="match status" value="1"/>
</dbReference>
<evidence type="ECO:0000256" key="9">
    <source>
        <dbReference type="ARBA" id="ARBA00047288"/>
    </source>
</evidence>
<organism evidence="10 11">
    <name type="scientific">Halococcoides cellulosivorans</name>
    <dbReference type="NCBI Taxonomy" id="1679096"/>
    <lineage>
        <taxon>Archaea</taxon>
        <taxon>Methanobacteriati</taxon>
        <taxon>Methanobacteriota</taxon>
        <taxon>Stenosarchaea group</taxon>
        <taxon>Halobacteria</taxon>
        <taxon>Halobacteriales</taxon>
        <taxon>Haloarculaceae</taxon>
        <taxon>Halococcoides</taxon>
    </lineage>
</organism>
<keyword evidence="4" id="KW-0479">Metal-binding</keyword>
<dbReference type="RefSeq" id="WP_108380629.1">
    <property type="nucleotide sequence ID" value="NZ_CP028858.1"/>
</dbReference>
<evidence type="ECO:0000313" key="11">
    <source>
        <dbReference type="Proteomes" id="UP000244727"/>
    </source>
</evidence>
<dbReference type="InterPro" id="IPR039074">
    <property type="entry name" value="GGGP/HepGP_synthase_I"/>
</dbReference>
<dbReference type="AlphaFoldDB" id="A0A2R4WXL7"/>
<dbReference type="EC" id="2.5.1.41" evidence="1"/>
<accession>A0A2R4WXL7</accession>
<dbReference type="InterPro" id="IPR038597">
    <property type="entry name" value="GGGP/HepGP_synthase_sf"/>
</dbReference>
<keyword evidence="3" id="KW-0808">Transferase</keyword>
<dbReference type="PANTHER" id="PTHR40029:SF2">
    <property type="entry name" value="HEPTAPRENYLGLYCERYL PHOSPHATE SYNTHASE"/>
    <property type="match status" value="1"/>
</dbReference>
<dbReference type="GeneID" id="36510893"/>
<evidence type="ECO:0000256" key="8">
    <source>
        <dbReference type="ARBA" id="ARBA00023264"/>
    </source>
</evidence>
<evidence type="ECO:0000256" key="2">
    <source>
        <dbReference type="ARBA" id="ARBA00022516"/>
    </source>
</evidence>
<evidence type="ECO:0000256" key="4">
    <source>
        <dbReference type="ARBA" id="ARBA00022723"/>
    </source>
</evidence>
<keyword evidence="8" id="KW-1208">Phospholipid metabolism</keyword>
<dbReference type="InterPro" id="IPR008205">
    <property type="entry name" value="GGGP_HepGP_synthase"/>
</dbReference>
<dbReference type="GO" id="GO:0046872">
    <property type="term" value="F:metal ion binding"/>
    <property type="evidence" value="ECO:0007669"/>
    <property type="project" value="UniProtKB-KW"/>
</dbReference>
<keyword evidence="2" id="KW-0444">Lipid biosynthesis</keyword>
<gene>
    <name evidence="10" type="ORF">HARCEL1_00260</name>
</gene>